<name>A0ABP0CU74_9PEZI</name>
<dbReference type="InterPro" id="IPR052895">
    <property type="entry name" value="HetReg/Transcr_Mod"/>
</dbReference>
<dbReference type="PANTHER" id="PTHR24148">
    <property type="entry name" value="ANKYRIN REPEAT DOMAIN-CONTAINING PROTEIN 39 HOMOLOG-RELATED"/>
    <property type="match status" value="1"/>
</dbReference>
<dbReference type="EMBL" id="CAWUHB010000102">
    <property type="protein sequence ID" value="CAK7235659.1"/>
    <property type="molecule type" value="Genomic_DNA"/>
</dbReference>
<keyword evidence="3" id="KW-1185">Reference proteome</keyword>
<dbReference type="InterPro" id="IPR010730">
    <property type="entry name" value="HET"/>
</dbReference>
<feature type="domain" description="Heterokaryon incompatibility" evidence="1">
    <location>
        <begin position="47"/>
        <end position="188"/>
    </location>
</feature>
<gene>
    <name evidence="2" type="ORF">SCUCBS95973_009342</name>
</gene>
<evidence type="ECO:0000259" key="1">
    <source>
        <dbReference type="Pfam" id="PF06985"/>
    </source>
</evidence>
<protein>
    <recommendedName>
        <fullName evidence="1">Heterokaryon incompatibility domain-containing protein</fullName>
    </recommendedName>
</protein>
<reference evidence="2 3" key="1">
    <citation type="submission" date="2024-01" db="EMBL/GenBank/DDBJ databases">
        <authorList>
            <person name="Allen C."/>
            <person name="Tagirdzhanova G."/>
        </authorList>
    </citation>
    <scope>NUCLEOTIDE SEQUENCE [LARGE SCALE GENOMIC DNA]</scope>
</reference>
<comment type="caution">
    <text evidence="2">The sequence shown here is derived from an EMBL/GenBank/DDBJ whole genome shotgun (WGS) entry which is preliminary data.</text>
</comment>
<evidence type="ECO:0000313" key="3">
    <source>
        <dbReference type="Proteomes" id="UP001642405"/>
    </source>
</evidence>
<dbReference type="PANTHER" id="PTHR24148:SF73">
    <property type="entry name" value="HET DOMAIN PROTEIN (AFU_ORTHOLOGUE AFUA_8G01020)"/>
    <property type="match status" value="1"/>
</dbReference>
<dbReference type="Pfam" id="PF06985">
    <property type="entry name" value="HET"/>
    <property type="match status" value="1"/>
</dbReference>
<dbReference type="Proteomes" id="UP001642405">
    <property type="component" value="Unassembled WGS sequence"/>
</dbReference>
<organism evidence="2 3">
    <name type="scientific">Sporothrix curviconia</name>
    <dbReference type="NCBI Taxonomy" id="1260050"/>
    <lineage>
        <taxon>Eukaryota</taxon>
        <taxon>Fungi</taxon>
        <taxon>Dikarya</taxon>
        <taxon>Ascomycota</taxon>
        <taxon>Pezizomycotina</taxon>
        <taxon>Sordariomycetes</taxon>
        <taxon>Sordariomycetidae</taxon>
        <taxon>Ophiostomatales</taxon>
        <taxon>Ophiostomataceae</taxon>
        <taxon>Sporothrix</taxon>
    </lineage>
</organism>
<proteinExistence type="predicted"/>
<evidence type="ECO:0000313" key="2">
    <source>
        <dbReference type="EMBL" id="CAK7235659.1"/>
    </source>
</evidence>
<sequence length="188" mass="21074">MAYEYTPLNESLCEIRLLTLLPGEPDDALQGTLENHSLAPNAHPPLFEALSYFWGNPPAILIDAHPLPIADNLNIALHHLRLRNAKRLLWIDAICINQQDIPERNWQVLAMDAVYSRADLVVVWLGPADAQTDAAMDLMGAVAAETLLDPVALESAEAQAYPEACPSDCYIDIECLLDRPWWRRLWIV</sequence>
<accession>A0ABP0CU74</accession>